<gene>
    <name evidence="1" type="primary">Cnig_chr_X.g25335</name>
    <name evidence="1" type="ORF">B9Z55_025335</name>
</gene>
<accession>A0A2G5SYD9</accession>
<dbReference type="EMBL" id="PDUG01000006">
    <property type="protein sequence ID" value="PIC19988.1"/>
    <property type="molecule type" value="Genomic_DNA"/>
</dbReference>
<protein>
    <submittedName>
        <fullName evidence="1">Uncharacterized protein</fullName>
    </submittedName>
</protein>
<dbReference type="OrthoDB" id="10282512at2759"/>
<evidence type="ECO:0000313" key="2">
    <source>
        <dbReference type="Proteomes" id="UP000230233"/>
    </source>
</evidence>
<proteinExistence type="predicted"/>
<organism evidence="1 2">
    <name type="scientific">Caenorhabditis nigoni</name>
    <dbReference type="NCBI Taxonomy" id="1611254"/>
    <lineage>
        <taxon>Eukaryota</taxon>
        <taxon>Metazoa</taxon>
        <taxon>Ecdysozoa</taxon>
        <taxon>Nematoda</taxon>
        <taxon>Chromadorea</taxon>
        <taxon>Rhabditida</taxon>
        <taxon>Rhabditina</taxon>
        <taxon>Rhabditomorpha</taxon>
        <taxon>Rhabditoidea</taxon>
        <taxon>Rhabditidae</taxon>
        <taxon>Peloderinae</taxon>
        <taxon>Caenorhabditis</taxon>
    </lineage>
</organism>
<reference evidence="2" key="1">
    <citation type="submission" date="2017-10" db="EMBL/GenBank/DDBJ databases">
        <title>Rapid genome shrinkage in a self-fertile nematode reveals novel sperm competition proteins.</title>
        <authorList>
            <person name="Yin D."/>
            <person name="Schwarz E.M."/>
            <person name="Thomas C.G."/>
            <person name="Felde R.L."/>
            <person name="Korf I.F."/>
            <person name="Cutter A.D."/>
            <person name="Schartner C.M."/>
            <person name="Ralston E.J."/>
            <person name="Meyer B.J."/>
            <person name="Haag E.S."/>
        </authorList>
    </citation>
    <scope>NUCLEOTIDE SEQUENCE [LARGE SCALE GENOMIC DNA]</scope>
    <source>
        <strain evidence="2">JU1422</strain>
    </source>
</reference>
<keyword evidence="2" id="KW-1185">Reference proteome</keyword>
<dbReference type="Proteomes" id="UP000230233">
    <property type="component" value="Chromosome X"/>
</dbReference>
<dbReference type="AlphaFoldDB" id="A0A2G5SYD9"/>
<comment type="caution">
    <text evidence="1">The sequence shown here is derived from an EMBL/GenBank/DDBJ whole genome shotgun (WGS) entry which is preliminary data.</text>
</comment>
<sequence>MGSFSLFSPSRKRGKQPVCMPCIIATIADFGELKKNNIQNLPGFSQYKSTVHTLDKKDFDRIRGLTAIRLQSQYGLPLEIKREFRVRIWVNGDVPKFYHIYGLKICNIENMVVRFFWKPSLNNDGEEQKSKKTESLRTWEKIGSLLGTIFSLMRNSDVEF</sequence>
<evidence type="ECO:0000313" key="1">
    <source>
        <dbReference type="EMBL" id="PIC19988.1"/>
    </source>
</evidence>
<name>A0A2G5SYD9_9PELO</name>